<dbReference type="InterPro" id="IPR052407">
    <property type="entry name" value="BTB_POZ_domain_cont_9"/>
</dbReference>
<protein>
    <submittedName>
        <fullName evidence="3">BTB domain-containing protein</fullName>
    </submittedName>
</protein>
<dbReference type="SMART" id="SM00225">
    <property type="entry name" value="BTB"/>
    <property type="match status" value="1"/>
</dbReference>
<dbReference type="Pfam" id="PF07707">
    <property type="entry name" value="BACK"/>
    <property type="match status" value="1"/>
</dbReference>
<dbReference type="Gene3D" id="3.30.710.10">
    <property type="entry name" value="Potassium Channel Kv1.1, Chain A"/>
    <property type="match status" value="1"/>
</dbReference>
<evidence type="ECO:0000313" key="3">
    <source>
        <dbReference type="WBParaSite" id="Pan_g8427.t1"/>
    </source>
</evidence>
<feature type="domain" description="BTB" evidence="1">
    <location>
        <begin position="22"/>
        <end position="89"/>
    </location>
</feature>
<dbReference type="GO" id="GO:0050804">
    <property type="term" value="P:modulation of chemical synaptic transmission"/>
    <property type="evidence" value="ECO:0007669"/>
    <property type="project" value="TreeGrafter"/>
</dbReference>
<sequence length="253" mass="29684">MPAHHMPIDPTFKHLKGVKELPDVTLVVEKTGIPAHRQILSVKSDYFMAMFSRDFIEAKSDKIILKETNLKSFKRVLEYIYTGHTDYFSGRARIYYPFDQSDEVVRLNEIFDLLFCARYYLVDTLTSEMISYIKRASFNPRLLLNYSLAYSIDELISYSTYVNLQESYRFDTHIFDQMSPQSVEHCLKLHLRAPESEVFEALISWMRRNPNYSFSFSELLNHIDLNLLKEGHLDMLAQANFTFTNLNVLSSKQ</sequence>
<dbReference type="GO" id="GO:0005737">
    <property type="term" value="C:cytoplasm"/>
    <property type="evidence" value="ECO:0007669"/>
    <property type="project" value="TreeGrafter"/>
</dbReference>
<dbReference type="InterPro" id="IPR011333">
    <property type="entry name" value="SKP1/BTB/POZ_sf"/>
</dbReference>
<name>A0A7E4W9Z7_PANRE</name>
<reference evidence="2" key="1">
    <citation type="journal article" date="2013" name="Genetics">
        <title>The draft genome and transcriptome of Panagrellus redivivus are shaped by the harsh demands of a free-living lifestyle.</title>
        <authorList>
            <person name="Srinivasan J."/>
            <person name="Dillman A.R."/>
            <person name="Macchietto M.G."/>
            <person name="Heikkinen L."/>
            <person name="Lakso M."/>
            <person name="Fracchia K.M."/>
            <person name="Antoshechkin I."/>
            <person name="Mortazavi A."/>
            <person name="Wong G."/>
            <person name="Sternberg P.W."/>
        </authorList>
    </citation>
    <scope>NUCLEOTIDE SEQUENCE [LARGE SCALE GENOMIC DNA]</scope>
    <source>
        <strain evidence="2">MT8872</strain>
    </source>
</reference>
<dbReference type="Pfam" id="PF00651">
    <property type="entry name" value="BTB"/>
    <property type="match status" value="1"/>
</dbReference>
<dbReference type="InterPro" id="IPR000210">
    <property type="entry name" value="BTB/POZ_dom"/>
</dbReference>
<dbReference type="GO" id="GO:0048512">
    <property type="term" value="P:circadian behavior"/>
    <property type="evidence" value="ECO:0007669"/>
    <property type="project" value="TreeGrafter"/>
</dbReference>
<dbReference type="WBParaSite" id="Pan_g8427.t1">
    <property type="protein sequence ID" value="Pan_g8427.t1"/>
    <property type="gene ID" value="Pan_g8427"/>
</dbReference>
<dbReference type="AlphaFoldDB" id="A0A7E4W9Z7"/>
<dbReference type="GO" id="GO:0008344">
    <property type="term" value="P:adult locomotory behavior"/>
    <property type="evidence" value="ECO:0007669"/>
    <property type="project" value="TreeGrafter"/>
</dbReference>
<evidence type="ECO:0000259" key="1">
    <source>
        <dbReference type="PROSITE" id="PS50097"/>
    </source>
</evidence>
<evidence type="ECO:0000313" key="2">
    <source>
        <dbReference type="Proteomes" id="UP000492821"/>
    </source>
</evidence>
<keyword evidence="2" id="KW-1185">Reference proteome</keyword>
<dbReference type="PANTHER" id="PTHR46306">
    <property type="entry name" value="BTB/POZ DOMAIN-CONTAINING PROTEIN 9"/>
    <property type="match status" value="1"/>
</dbReference>
<reference evidence="3" key="2">
    <citation type="submission" date="2020-10" db="UniProtKB">
        <authorList>
            <consortium name="WormBaseParasite"/>
        </authorList>
    </citation>
    <scope>IDENTIFICATION</scope>
</reference>
<dbReference type="SUPFAM" id="SSF54695">
    <property type="entry name" value="POZ domain"/>
    <property type="match status" value="1"/>
</dbReference>
<dbReference type="InterPro" id="IPR011705">
    <property type="entry name" value="BACK"/>
</dbReference>
<dbReference type="PANTHER" id="PTHR46306:SF1">
    <property type="entry name" value="BTB_POZ DOMAIN-CONTAINING PROTEIN 9"/>
    <property type="match status" value="1"/>
</dbReference>
<proteinExistence type="predicted"/>
<dbReference type="PROSITE" id="PS50097">
    <property type="entry name" value="BTB"/>
    <property type="match status" value="1"/>
</dbReference>
<organism evidence="2 3">
    <name type="scientific">Panagrellus redivivus</name>
    <name type="common">Microworm</name>
    <dbReference type="NCBI Taxonomy" id="6233"/>
    <lineage>
        <taxon>Eukaryota</taxon>
        <taxon>Metazoa</taxon>
        <taxon>Ecdysozoa</taxon>
        <taxon>Nematoda</taxon>
        <taxon>Chromadorea</taxon>
        <taxon>Rhabditida</taxon>
        <taxon>Tylenchina</taxon>
        <taxon>Panagrolaimomorpha</taxon>
        <taxon>Panagrolaimoidea</taxon>
        <taxon>Panagrolaimidae</taxon>
        <taxon>Panagrellus</taxon>
    </lineage>
</organism>
<accession>A0A7E4W9Z7</accession>
<dbReference type="Proteomes" id="UP000492821">
    <property type="component" value="Unassembled WGS sequence"/>
</dbReference>